<organism evidence="4 5">
    <name type="scientific">Psychromarinibacter halotolerans</name>
    <dbReference type="NCBI Taxonomy" id="1775175"/>
    <lineage>
        <taxon>Bacteria</taxon>
        <taxon>Pseudomonadati</taxon>
        <taxon>Pseudomonadota</taxon>
        <taxon>Alphaproteobacteria</taxon>
        <taxon>Rhodobacterales</taxon>
        <taxon>Paracoccaceae</taxon>
        <taxon>Psychromarinibacter</taxon>
    </lineage>
</organism>
<gene>
    <name evidence="4" type="ORF">ACFOGP_06535</name>
</gene>
<keyword evidence="2" id="KW-0812">Transmembrane</keyword>
<evidence type="ECO:0000256" key="1">
    <source>
        <dbReference type="SAM" id="MobiDB-lite"/>
    </source>
</evidence>
<sequence>MDATTPRQQRRARRVERRMARADALRRRAFAPLRIAGLIAGVPLVATGLTVSIFIRTSGFSHTDAALHLYALAGCEHARRVGLAPAAEGFPGYHKRYDRDGNGISCEDGGRDLGPRLVRFPAPEVVTEAGPETAPDAAPLPEADPPRQMDGGAKFLRP</sequence>
<evidence type="ECO:0000313" key="5">
    <source>
        <dbReference type="Proteomes" id="UP001595632"/>
    </source>
</evidence>
<keyword evidence="2" id="KW-1133">Transmembrane helix</keyword>
<feature type="domain" description="Excalibur calcium-binding" evidence="3">
    <location>
        <begin position="71"/>
        <end position="107"/>
    </location>
</feature>
<feature type="compositionally biased region" description="Low complexity" evidence="1">
    <location>
        <begin position="131"/>
        <end position="141"/>
    </location>
</feature>
<dbReference type="EMBL" id="JBHRTB010000010">
    <property type="protein sequence ID" value="MFC3142358.1"/>
    <property type="molecule type" value="Genomic_DNA"/>
</dbReference>
<dbReference type="InterPro" id="IPR008613">
    <property type="entry name" value="Excalibur_Ca-bd_domain"/>
</dbReference>
<evidence type="ECO:0000313" key="4">
    <source>
        <dbReference type="EMBL" id="MFC3142358.1"/>
    </source>
</evidence>
<dbReference type="RefSeq" id="WP_275633988.1">
    <property type="nucleotide sequence ID" value="NZ_JARGYD010000007.1"/>
</dbReference>
<keyword evidence="5" id="KW-1185">Reference proteome</keyword>
<dbReference type="SMART" id="SM00894">
    <property type="entry name" value="Excalibur"/>
    <property type="match status" value="1"/>
</dbReference>
<dbReference type="Proteomes" id="UP001595632">
    <property type="component" value="Unassembled WGS sequence"/>
</dbReference>
<evidence type="ECO:0000256" key="2">
    <source>
        <dbReference type="SAM" id="Phobius"/>
    </source>
</evidence>
<feature type="region of interest" description="Disordered" evidence="1">
    <location>
        <begin position="124"/>
        <end position="158"/>
    </location>
</feature>
<protein>
    <submittedName>
        <fullName evidence="4">Excalibur calcium-binding domain-containing protein</fullName>
    </submittedName>
</protein>
<dbReference type="Pfam" id="PF05901">
    <property type="entry name" value="Excalibur"/>
    <property type="match status" value="1"/>
</dbReference>
<feature type="transmembrane region" description="Helical" evidence="2">
    <location>
        <begin position="35"/>
        <end position="55"/>
    </location>
</feature>
<accession>A0ABV7GQ06</accession>
<reference evidence="5" key="1">
    <citation type="journal article" date="2019" name="Int. J. Syst. Evol. Microbiol.">
        <title>The Global Catalogue of Microorganisms (GCM) 10K type strain sequencing project: providing services to taxonomists for standard genome sequencing and annotation.</title>
        <authorList>
            <consortium name="The Broad Institute Genomics Platform"/>
            <consortium name="The Broad Institute Genome Sequencing Center for Infectious Disease"/>
            <person name="Wu L."/>
            <person name="Ma J."/>
        </authorList>
    </citation>
    <scope>NUCLEOTIDE SEQUENCE [LARGE SCALE GENOMIC DNA]</scope>
    <source>
        <strain evidence="5">KCTC 52366</strain>
    </source>
</reference>
<name>A0ABV7GQ06_9RHOB</name>
<proteinExistence type="predicted"/>
<evidence type="ECO:0000259" key="3">
    <source>
        <dbReference type="SMART" id="SM00894"/>
    </source>
</evidence>
<comment type="caution">
    <text evidence="4">The sequence shown here is derived from an EMBL/GenBank/DDBJ whole genome shotgun (WGS) entry which is preliminary data.</text>
</comment>
<keyword evidence="2" id="KW-0472">Membrane</keyword>